<evidence type="ECO:0000313" key="5">
    <source>
        <dbReference type="Proteomes" id="UP000230069"/>
    </source>
</evidence>
<dbReference type="OrthoDB" id="419768at2759"/>
<name>A0A2G5D6M0_AQUCA</name>
<dbReference type="Proteomes" id="UP000230069">
    <property type="component" value="Unassembled WGS sequence"/>
</dbReference>
<dbReference type="EMBL" id="KZ305044">
    <property type="protein sequence ID" value="PIA39159.1"/>
    <property type="molecule type" value="Genomic_DNA"/>
</dbReference>
<gene>
    <name evidence="4" type="ORF">AQUCO_02700379v1</name>
</gene>
<evidence type="ECO:0000256" key="2">
    <source>
        <dbReference type="ARBA" id="ARBA00022837"/>
    </source>
</evidence>
<dbReference type="AlphaFoldDB" id="A0A2G5D6M0"/>
<reference evidence="4 5" key="1">
    <citation type="submission" date="2017-09" db="EMBL/GenBank/DDBJ databases">
        <title>WGS assembly of Aquilegia coerulea Goldsmith.</title>
        <authorList>
            <person name="Hodges S."/>
            <person name="Kramer E."/>
            <person name="Nordborg M."/>
            <person name="Tomkins J."/>
            <person name="Borevitz J."/>
            <person name="Derieg N."/>
            <person name="Yan J."/>
            <person name="Mihaltcheva S."/>
            <person name="Hayes R.D."/>
            <person name="Rokhsar D."/>
        </authorList>
    </citation>
    <scope>NUCLEOTIDE SEQUENCE [LARGE SCALE GENOMIC DNA]</scope>
    <source>
        <strain evidence="5">cv. Goldsmith</strain>
    </source>
</reference>
<dbReference type="Pfam" id="PF00168">
    <property type="entry name" value="C2"/>
    <property type="match status" value="1"/>
</dbReference>
<evidence type="ECO:0000313" key="4">
    <source>
        <dbReference type="EMBL" id="PIA39159.1"/>
    </source>
</evidence>
<dbReference type="InterPro" id="IPR000008">
    <property type="entry name" value="C2_dom"/>
</dbReference>
<dbReference type="InParanoid" id="A0A2G5D6M0"/>
<dbReference type="Gene3D" id="2.60.40.150">
    <property type="entry name" value="C2 domain"/>
    <property type="match status" value="1"/>
</dbReference>
<dbReference type="InterPro" id="IPR035892">
    <property type="entry name" value="C2_domain_sf"/>
</dbReference>
<dbReference type="SUPFAM" id="SSF49562">
    <property type="entry name" value="C2 domain (Calcium/lipid-binding domain, CaLB)"/>
    <property type="match status" value="1"/>
</dbReference>
<protein>
    <recommendedName>
        <fullName evidence="3">C2 domain-containing protein</fullName>
    </recommendedName>
</protein>
<dbReference type="PROSITE" id="PS50004">
    <property type="entry name" value="C2"/>
    <property type="match status" value="1"/>
</dbReference>
<keyword evidence="2" id="KW-0106">Calcium</keyword>
<evidence type="ECO:0000256" key="1">
    <source>
        <dbReference type="ARBA" id="ARBA00022723"/>
    </source>
</evidence>
<organism evidence="4 5">
    <name type="scientific">Aquilegia coerulea</name>
    <name type="common">Rocky mountain columbine</name>
    <dbReference type="NCBI Taxonomy" id="218851"/>
    <lineage>
        <taxon>Eukaryota</taxon>
        <taxon>Viridiplantae</taxon>
        <taxon>Streptophyta</taxon>
        <taxon>Embryophyta</taxon>
        <taxon>Tracheophyta</taxon>
        <taxon>Spermatophyta</taxon>
        <taxon>Magnoliopsida</taxon>
        <taxon>Ranunculales</taxon>
        <taxon>Ranunculaceae</taxon>
        <taxon>Thalictroideae</taxon>
        <taxon>Aquilegia</taxon>
    </lineage>
</organism>
<sequence>MSSGTLEVMLIGGQKIKSRDSFSKPDAYCIINYGNQSRWSNVARNQGSTPTWNTTFKFDVEYCPTDADDKHKITFRVMDEDLITADDELGGFEINAKRIISDGMMSGQTAWCLDTYNIICRRNGNKYGEIRVGVRFLSKNQS</sequence>
<dbReference type="GO" id="GO:0046872">
    <property type="term" value="F:metal ion binding"/>
    <property type="evidence" value="ECO:0007669"/>
    <property type="project" value="UniProtKB-KW"/>
</dbReference>
<dbReference type="PANTHER" id="PTHR46502:SF15">
    <property type="entry name" value="16 KDA PHLOEM PROTEIN 1"/>
    <property type="match status" value="1"/>
</dbReference>
<proteinExistence type="predicted"/>
<feature type="domain" description="C2" evidence="3">
    <location>
        <begin position="1"/>
        <end position="112"/>
    </location>
</feature>
<evidence type="ECO:0000259" key="3">
    <source>
        <dbReference type="PROSITE" id="PS50004"/>
    </source>
</evidence>
<dbReference type="PANTHER" id="PTHR46502">
    <property type="entry name" value="C2 DOMAIN-CONTAINING"/>
    <property type="match status" value="1"/>
</dbReference>
<keyword evidence="5" id="KW-1185">Reference proteome</keyword>
<dbReference type="STRING" id="218851.A0A2G5D6M0"/>
<dbReference type="SMART" id="SM00239">
    <property type="entry name" value="C2"/>
    <property type="match status" value="1"/>
</dbReference>
<keyword evidence="1" id="KW-0479">Metal-binding</keyword>
<accession>A0A2G5D6M0</accession>